<dbReference type="Proteomes" id="UP001177670">
    <property type="component" value="Unassembled WGS sequence"/>
</dbReference>
<feature type="region of interest" description="Disordered" evidence="1">
    <location>
        <begin position="1"/>
        <end position="20"/>
    </location>
</feature>
<evidence type="ECO:0000313" key="3">
    <source>
        <dbReference type="Proteomes" id="UP001177670"/>
    </source>
</evidence>
<feature type="region of interest" description="Disordered" evidence="1">
    <location>
        <begin position="43"/>
        <end position="116"/>
    </location>
</feature>
<dbReference type="EMBL" id="JAHYIQ010000019">
    <property type="protein sequence ID" value="KAK1124000.1"/>
    <property type="molecule type" value="Genomic_DNA"/>
</dbReference>
<protein>
    <submittedName>
        <fullName evidence="2">Uncharacterized protein</fullName>
    </submittedName>
</protein>
<gene>
    <name evidence="2" type="ORF">K0M31_007028</name>
</gene>
<reference evidence="2" key="1">
    <citation type="submission" date="2021-10" db="EMBL/GenBank/DDBJ databases">
        <title>Melipona bicolor Genome sequencing and assembly.</title>
        <authorList>
            <person name="Araujo N.S."/>
            <person name="Arias M.C."/>
        </authorList>
    </citation>
    <scope>NUCLEOTIDE SEQUENCE</scope>
    <source>
        <strain evidence="2">USP_2M_L1-L4_2017</strain>
        <tissue evidence="2">Whole body</tissue>
    </source>
</reference>
<comment type="caution">
    <text evidence="2">The sequence shown here is derived from an EMBL/GenBank/DDBJ whole genome shotgun (WGS) entry which is preliminary data.</text>
</comment>
<feature type="non-terminal residue" evidence="2">
    <location>
        <position position="1"/>
    </location>
</feature>
<feature type="compositionally biased region" description="Basic and acidic residues" evidence="1">
    <location>
        <begin position="72"/>
        <end position="81"/>
    </location>
</feature>
<proteinExistence type="predicted"/>
<keyword evidence="3" id="KW-1185">Reference proteome</keyword>
<sequence>NKTAVKEIPRQMKTSKTKNNGDALFFQFYQLPIPLILSLSRNKKREKEKDPSTPPHSNLFPVPRNHSLIFQESRETKEHQNKIKQPNNQTNKQKRKKKNKKKTLQDARKARKRTHRSVENIRAPKNNGNTLAYYCQNSLTILSLNGHRYHRGFVPEGNRWHVVTGANYVVDNAGR</sequence>
<evidence type="ECO:0000313" key="2">
    <source>
        <dbReference type="EMBL" id="KAK1124000.1"/>
    </source>
</evidence>
<name>A0AA40KKQ2_9HYME</name>
<organism evidence="2 3">
    <name type="scientific">Melipona bicolor</name>
    <dbReference type="NCBI Taxonomy" id="60889"/>
    <lineage>
        <taxon>Eukaryota</taxon>
        <taxon>Metazoa</taxon>
        <taxon>Ecdysozoa</taxon>
        <taxon>Arthropoda</taxon>
        <taxon>Hexapoda</taxon>
        <taxon>Insecta</taxon>
        <taxon>Pterygota</taxon>
        <taxon>Neoptera</taxon>
        <taxon>Endopterygota</taxon>
        <taxon>Hymenoptera</taxon>
        <taxon>Apocrita</taxon>
        <taxon>Aculeata</taxon>
        <taxon>Apoidea</taxon>
        <taxon>Anthophila</taxon>
        <taxon>Apidae</taxon>
        <taxon>Melipona</taxon>
    </lineage>
</organism>
<evidence type="ECO:0000256" key="1">
    <source>
        <dbReference type="SAM" id="MobiDB-lite"/>
    </source>
</evidence>
<accession>A0AA40KKQ2</accession>
<feature type="compositionally biased region" description="Basic and acidic residues" evidence="1">
    <location>
        <begin position="1"/>
        <end position="10"/>
    </location>
</feature>
<feature type="compositionally biased region" description="Basic residues" evidence="1">
    <location>
        <begin position="92"/>
        <end position="102"/>
    </location>
</feature>
<dbReference type="AlphaFoldDB" id="A0AA40KKQ2"/>